<accession>A0ABV2QZ64</accession>
<reference evidence="11 12" key="1">
    <citation type="submission" date="2024-06" db="EMBL/GenBank/DDBJ databases">
        <title>Sorghum-associated microbial communities from plants grown in Nebraska, USA.</title>
        <authorList>
            <person name="Schachtman D."/>
        </authorList>
    </citation>
    <scope>NUCLEOTIDE SEQUENCE [LARGE SCALE GENOMIC DNA]</scope>
    <source>
        <strain evidence="11 12">3207</strain>
    </source>
</reference>
<dbReference type="Pfam" id="PF00005">
    <property type="entry name" value="ABC_tran"/>
    <property type="match status" value="2"/>
</dbReference>
<keyword evidence="6" id="KW-0547">Nucleotide-binding</keyword>
<evidence type="ECO:0000256" key="1">
    <source>
        <dbReference type="ARBA" id="ARBA00005417"/>
    </source>
</evidence>
<protein>
    <submittedName>
        <fullName evidence="11">Ribose transport system ATP-binding protein</fullName>
    </submittedName>
</protein>
<proteinExistence type="inferred from homology"/>
<keyword evidence="5" id="KW-0677">Repeat</keyword>
<keyword evidence="4" id="KW-0762">Sugar transport</keyword>
<dbReference type="InterPro" id="IPR050107">
    <property type="entry name" value="ABC_carbohydrate_import_ATPase"/>
</dbReference>
<keyword evidence="12" id="KW-1185">Reference proteome</keyword>
<comment type="similarity">
    <text evidence="1">Belongs to the ABC transporter superfamily.</text>
</comment>
<evidence type="ECO:0000256" key="3">
    <source>
        <dbReference type="ARBA" id="ARBA00022475"/>
    </source>
</evidence>
<dbReference type="SUPFAM" id="SSF52540">
    <property type="entry name" value="P-loop containing nucleoside triphosphate hydrolases"/>
    <property type="match status" value="2"/>
</dbReference>
<dbReference type="Proteomes" id="UP001549321">
    <property type="component" value="Unassembled WGS sequence"/>
</dbReference>
<evidence type="ECO:0000256" key="6">
    <source>
        <dbReference type="ARBA" id="ARBA00022741"/>
    </source>
</evidence>
<dbReference type="GO" id="GO:0005524">
    <property type="term" value="F:ATP binding"/>
    <property type="evidence" value="ECO:0007669"/>
    <property type="project" value="UniProtKB-KW"/>
</dbReference>
<evidence type="ECO:0000256" key="9">
    <source>
        <dbReference type="ARBA" id="ARBA00023136"/>
    </source>
</evidence>
<dbReference type="PANTHER" id="PTHR43790">
    <property type="entry name" value="CARBOHYDRATE TRANSPORT ATP-BINDING PROTEIN MG119-RELATED"/>
    <property type="match status" value="1"/>
</dbReference>
<dbReference type="PANTHER" id="PTHR43790:SF3">
    <property type="entry name" value="D-ALLOSE IMPORT ATP-BINDING PROTEIN ALSA-RELATED"/>
    <property type="match status" value="1"/>
</dbReference>
<gene>
    <name evidence="11" type="ORF">ABIE08_002227</name>
</gene>
<evidence type="ECO:0000313" key="12">
    <source>
        <dbReference type="Proteomes" id="UP001549321"/>
    </source>
</evidence>
<evidence type="ECO:0000259" key="10">
    <source>
        <dbReference type="PROSITE" id="PS50893"/>
    </source>
</evidence>
<dbReference type="InterPro" id="IPR003439">
    <property type="entry name" value="ABC_transporter-like_ATP-bd"/>
</dbReference>
<keyword evidence="8" id="KW-1278">Translocase</keyword>
<dbReference type="RefSeq" id="WP_354550993.1">
    <property type="nucleotide sequence ID" value="NZ_JBEPSM010000001.1"/>
</dbReference>
<keyword evidence="7 11" id="KW-0067">ATP-binding</keyword>
<dbReference type="Gene3D" id="3.40.50.300">
    <property type="entry name" value="P-loop containing nucleotide triphosphate hydrolases"/>
    <property type="match status" value="2"/>
</dbReference>
<evidence type="ECO:0000256" key="5">
    <source>
        <dbReference type="ARBA" id="ARBA00022737"/>
    </source>
</evidence>
<organism evidence="11 12">
    <name type="scientific">Kaistia defluvii</name>
    <dbReference type="NCBI Taxonomy" id="410841"/>
    <lineage>
        <taxon>Bacteria</taxon>
        <taxon>Pseudomonadati</taxon>
        <taxon>Pseudomonadota</taxon>
        <taxon>Alphaproteobacteria</taxon>
        <taxon>Hyphomicrobiales</taxon>
        <taxon>Kaistiaceae</taxon>
        <taxon>Kaistia</taxon>
    </lineage>
</organism>
<feature type="domain" description="ABC transporter" evidence="10">
    <location>
        <begin position="20"/>
        <end position="261"/>
    </location>
</feature>
<dbReference type="EMBL" id="JBEPSM010000001">
    <property type="protein sequence ID" value="MET4634314.1"/>
    <property type="molecule type" value="Genomic_DNA"/>
</dbReference>
<sequence length="518" mass="56619">MNVTQLHPAPKPAEAAPPALALVHVDKRFPGVHALKDVSIEIRPGEVVGLVGENGAGKSTLMKILSGVYQPDSGDILLNGKKTRFISASDAMHQGIGMVFQEQSLLTNLTVGENIYLGNEKQFSRFGIVDWRALYAAASRQLAKVQIDADPRMRAEDLDFAARQMVELAKALTLEENAPGHLVILLDEPTSVLERAEIDILFARVRALRARASFIFVSHRLDEVLELSDRIYVMKDGAVVADLVAAEADVTQLHHLMVGRSLQAEYYREPLQVPYRDEVVLELEGLRHAGAYRDIDFKLHAGEILGIAGVIGSGREELTRTLAGFAPHDGGKLIAHGKTVTLRSPAEAVDIGVGYIPRERRVEGLVLFLPVAANITLGDLGTLTKHGLIDTREEKRLAQDWVKKLRIRTPGIHTLCLNLSGGNQQKVVLAKWLNAKARILILDHPTRGLDVGAKEEVYELIRAVTAEGVAVILTSDTLEETIGLSHTVLVMRDGVITHRVGAEPGHKPQQVDLIGHMV</sequence>
<dbReference type="InterPro" id="IPR017871">
    <property type="entry name" value="ABC_transporter-like_CS"/>
</dbReference>
<evidence type="ECO:0000256" key="2">
    <source>
        <dbReference type="ARBA" id="ARBA00022448"/>
    </source>
</evidence>
<evidence type="ECO:0000256" key="8">
    <source>
        <dbReference type="ARBA" id="ARBA00022967"/>
    </source>
</evidence>
<keyword evidence="3" id="KW-1003">Cell membrane</keyword>
<evidence type="ECO:0000256" key="4">
    <source>
        <dbReference type="ARBA" id="ARBA00022597"/>
    </source>
</evidence>
<dbReference type="CDD" id="cd03215">
    <property type="entry name" value="ABC_Carb_Monos_II"/>
    <property type="match status" value="1"/>
</dbReference>
<feature type="domain" description="ABC transporter" evidence="10">
    <location>
        <begin position="275"/>
        <end position="518"/>
    </location>
</feature>
<dbReference type="InterPro" id="IPR003593">
    <property type="entry name" value="AAA+_ATPase"/>
</dbReference>
<dbReference type="SMART" id="SM00382">
    <property type="entry name" value="AAA"/>
    <property type="match status" value="2"/>
</dbReference>
<evidence type="ECO:0000256" key="7">
    <source>
        <dbReference type="ARBA" id="ARBA00022840"/>
    </source>
</evidence>
<keyword evidence="2" id="KW-0813">Transport</keyword>
<dbReference type="PROSITE" id="PS00211">
    <property type="entry name" value="ABC_TRANSPORTER_1"/>
    <property type="match status" value="1"/>
</dbReference>
<evidence type="ECO:0000313" key="11">
    <source>
        <dbReference type="EMBL" id="MET4634314.1"/>
    </source>
</evidence>
<dbReference type="InterPro" id="IPR027417">
    <property type="entry name" value="P-loop_NTPase"/>
</dbReference>
<name>A0ABV2QZ64_9HYPH</name>
<dbReference type="PROSITE" id="PS50893">
    <property type="entry name" value="ABC_TRANSPORTER_2"/>
    <property type="match status" value="2"/>
</dbReference>
<keyword evidence="9" id="KW-0472">Membrane</keyword>
<dbReference type="CDD" id="cd03216">
    <property type="entry name" value="ABC_Carb_Monos_I"/>
    <property type="match status" value="1"/>
</dbReference>
<comment type="caution">
    <text evidence="11">The sequence shown here is derived from an EMBL/GenBank/DDBJ whole genome shotgun (WGS) entry which is preliminary data.</text>
</comment>